<organism evidence="1 2">
    <name type="scientific">Ceratitis capitata</name>
    <name type="common">Mediterranean fruit fly</name>
    <name type="synonym">Tephritis capitata</name>
    <dbReference type="NCBI Taxonomy" id="7213"/>
    <lineage>
        <taxon>Eukaryota</taxon>
        <taxon>Metazoa</taxon>
        <taxon>Ecdysozoa</taxon>
        <taxon>Arthropoda</taxon>
        <taxon>Hexapoda</taxon>
        <taxon>Insecta</taxon>
        <taxon>Pterygota</taxon>
        <taxon>Neoptera</taxon>
        <taxon>Endopterygota</taxon>
        <taxon>Diptera</taxon>
        <taxon>Brachycera</taxon>
        <taxon>Muscomorpha</taxon>
        <taxon>Tephritoidea</taxon>
        <taxon>Tephritidae</taxon>
        <taxon>Ceratitis</taxon>
        <taxon>Ceratitis</taxon>
    </lineage>
</organism>
<dbReference type="EMBL" id="CAJHJT010000023">
    <property type="protein sequence ID" value="CAD7001694.1"/>
    <property type="molecule type" value="Genomic_DNA"/>
</dbReference>
<evidence type="ECO:0000313" key="2">
    <source>
        <dbReference type="Proteomes" id="UP000606786"/>
    </source>
</evidence>
<dbReference type="AlphaFoldDB" id="A0A811USL8"/>
<feature type="non-terminal residue" evidence="1">
    <location>
        <position position="1"/>
    </location>
</feature>
<reference evidence="1" key="1">
    <citation type="submission" date="2020-11" db="EMBL/GenBank/DDBJ databases">
        <authorList>
            <person name="Whitehead M."/>
        </authorList>
    </citation>
    <scope>NUCLEOTIDE SEQUENCE</scope>
    <source>
        <strain evidence="1">EGII</strain>
    </source>
</reference>
<proteinExistence type="predicted"/>
<dbReference type="Proteomes" id="UP000606786">
    <property type="component" value="Unassembled WGS sequence"/>
</dbReference>
<keyword evidence="2" id="KW-1185">Reference proteome</keyword>
<protein>
    <submittedName>
        <fullName evidence="1">(Mediterranean fruit fly) hypothetical protein</fullName>
    </submittedName>
</protein>
<accession>A0A811USL8</accession>
<evidence type="ECO:0000313" key="1">
    <source>
        <dbReference type="EMBL" id="CAD7001694.1"/>
    </source>
</evidence>
<name>A0A811USL8_CERCA</name>
<sequence length="66" mass="7658">NYFLILEMYDVAEENSLESGHNVAGPFLFDAQSHHYFYANDLSMIYDNDASEVRSIKIRATYRSCD</sequence>
<gene>
    <name evidence="1" type="ORF">CCAP1982_LOCUS10184</name>
</gene>
<comment type="caution">
    <text evidence="1">The sequence shown here is derived from an EMBL/GenBank/DDBJ whole genome shotgun (WGS) entry which is preliminary data.</text>
</comment>